<evidence type="ECO:0000256" key="2">
    <source>
        <dbReference type="SAM" id="Phobius"/>
    </source>
</evidence>
<feature type="region of interest" description="Disordered" evidence="1">
    <location>
        <begin position="1"/>
        <end position="51"/>
    </location>
</feature>
<keyword evidence="4" id="KW-1185">Reference proteome</keyword>
<feature type="transmembrane region" description="Helical" evidence="2">
    <location>
        <begin position="142"/>
        <end position="162"/>
    </location>
</feature>
<sequence>MAMTDPVMPQNQDPYPYRYSQSYQLPGQQPELSQQPYPEGGPEAPQGAPAWRPGAADRLRALAVGVLNLSGLGLGYVVTRRWVAAVVCWAATGALLLAVLPASPKAPPAWLLIGYLGFLVVVAVHGAVRALLRPLKWPRQTWIAAAMAVVLLVVPVGGVVLFNNARANAIQTMLLGRLKAADDIVAAAKGEPFGTAQPTYGTALVGYRDLLVNHRDSRAGKLVPDRLAAFYRTIAAAYDGGQYCDAIEPLTYLRTVPQTIATSELGSLATWPDDRLATALLRCGTTSFNVTDGATGTTYFNELMATFPTSPQAAQVPVTASDAVTTTVSGISGPDPCGVTTKLRTLDTKVAALTSNDTGVEAALAKAHSAADNGVATGTFACGAAQYKSGDFISAQTTMQSFATDYPNDPNAGLAAKYVIAAQVAQKDADAGKQPPTMASGGNVTITVANDSPDAVHILYTGSATGTFDIAACAKCSVYQTAQAAKLNACASLAITYPQASITVPVGTVYLLEANQRSVLNPPKVITVPATAGESHDYCAYETSLLGTYVPPVTPITPPTVTG</sequence>
<keyword evidence="2" id="KW-1133">Transmembrane helix</keyword>
<dbReference type="EMBL" id="BAAAQN010000048">
    <property type="protein sequence ID" value="GAA2050081.1"/>
    <property type="molecule type" value="Genomic_DNA"/>
</dbReference>
<reference evidence="4" key="1">
    <citation type="journal article" date="2019" name="Int. J. Syst. Evol. Microbiol.">
        <title>The Global Catalogue of Microorganisms (GCM) 10K type strain sequencing project: providing services to taxonomists for standard genome sequencing and annotation.</title>
        <authorList>
            <consortium name="The Broad Institute Genomics Platform"/>
            <consortium name="The Broad Institute Genome Sequencing Center for Infectious Disease"/>
            <person name="Wu L."/>
            <person name="Ma J."/>
        </authorList>
    </citation>
    <scope>NUCLEOTIDE SEQUENCE [LARGE SCALE GENOMIC DNA]</scope>
    <source>
        <strain evidence="4">JCM 16014</strain>
    </source>
</reference>
<keyword evidence="2" id="KW-0812">Transmembrane</keyword>
<protein>
    <submittedName>
        <fullName evidence="3">Uncharacterized protein</fullName>
    </submittedName>
</protein>
<accession>A0ABP5GNY1</accession>
<feature type="transmembrane region" description="Helical" evidence="2">
    <location>
        <begin position="109"/>
        <end position="130"/>
    </location>
</feature>
<evidence type="ECO:0000313" key="4">
    <source>
        <dbReference type="Proteomes" id="UP001500751"/>
    </source>
</evidence>
<organism evidence="3 4">
    <name type="scientific">Catenulispora yoronensis</name>
    <dbReference type="NCBI Taxonomy" id="450799"/>
    <lineage>
        <taxon>Bacteria</taxon>
        <taxon>Bacillati</taxon>
        <taxon>Actinomycetota</taxon>
        <taxon>Actinomycetes</taxon>
        <taxon>Catenulisporales</taxon>
        <taxon>Catenulisporaceae</taxon>
        <taxon>Catenulispora</taxon>
    </lineage>
</organism>
<feature type="transmembrane region" description="Helical" evidence="2">
    <location>
        <begin position="82"/>
        <end position="103"/>
    </location>
</feature>
<evidence type="ECO:0000256" key="1">
    <source>
        <dbReference type="SAM" id="MobiDB-lite"/>
    </source>
</evidence>
<keyword evidence="2" id="KW-0472">Membrane</keyword>
<feature type="compositionally biased region" description="Polar residues" evidence="1">
    <location>
        <begin position="9"/>
        <end position="33"/>
    </location>
</feature>
<feature type="compositionally biased region" description="Low complexity" evidence="1">
    <location>
        <begin position="34"/>
        <end position="50"/>
    </location>
</feature>
<dbReference type="Proteomes" id="UP001500751">
    <property type="component" value="Unassembled WGS sequence"/>
</dbReference>
<proteinExistence type="predicted"/>
<comment type="caution">
    <text evidence="3">The sequence shown here is derived from an EMBL/GenBank/DDBJ whole genome shotgun (WGS) entry which is preliminary data.</text>
</comment>
<evidence type="ECO:0000313" key="3">
    <source>
        <dbReference type="EMBL" id="GAA2050081.1"/>
    </source>
</evidence>
<feature type="transmembrane region" description="Helical" evidence="2">
    <location>
        <begin position="59"/>
        <end position="77"/>
    </location>
</feature>
<name>A0ABP5GNY1_9ACTN</name>
<gene>
    <name evidence="3" type="ORF">GCM10009839_65420</name>
</gene>